<dbReference type="EMBL" id="JAAEDA010000003">
    <property type="protein sequence ID" value="MCJ1976945.1"/>
    <property type="molecule type" value="Genomic_DNA"/>
</dbReference>
<organism evidence="2 3">
    <name type="scientific">Pseudolactococcus paracarnosus</name>
    <dbReference type="NCBI Taxonomy" id="2749962"/>
    <lineage>
        <taxon>Bacteria</taxon>
        <taxon>Bacillati</taxon>
        <taxon>Bacillota</taxon>
        <taxon>Bacilli</taxon>
        <taxon>Lactobacillales</taxon>
        <taxon>Streptococcaceae</taxon>
        <taxon>Pseudolactococcus</taxon>
    </lineage>
</organism>
<proteinExistence type="predicted"/>
<evidence type="ECO:0000259" key="1">
    <source>
        <dbReference type="Pfam" id="PF13349"/>
    </source>
</evidence>
<dbReference type="InterPro" id="IPR025164">
    <property type="entry name" value="Toastrack_DUF4097"/>
</dbReference>
<evidence type="ECO:0000313" key="2">
    <source>
        <dbReference type="EMBL" id="MCJ1976945.1"/>
    </source>
</evidence>
<name>A0ABT0AK67_9LACT</name>
<evidence type="ECO:0000313" key="3">
    <source>
        <dbReference type="Proteomes" id="UP001522462"/>
    </source>
</evidence>
<keyword evidence="3" id="KW-1185">Reference proteome</keyword>
<gene>
    <name evidence="2" type="ORF">GYN19_03100</name>
</gene>
<protein>
    <submittedName>
        <fullName evidence="2">DUF4097 domain-containing protein</fullName>
    </submittedName>
</protein>
<dbReference type="Pfam" id="PF13349">
    <property type="entry name" value="DUF4097"/>
    <property type="match status" value="1"/>
</dbReference>
<dbReference type="Proteomes" id="UP001522462">
    <property type="component" value="Unassembled WGS sequence"/>
</dbReference>
<sequence length="280" mass="31066">MNRKRMMIIGAILLIVGGTAAYGIWQVERPGGLVWQDGFKYKRLGEISQSDFSSQLPADSTTIKNLMITVRNEDVTITKGTRFRVATTKFGSKGSDKALSVTFKDGSLSIEENRDHESPVFFGINNFTHKIHIEIPEDSHLASIEVKNKNGDLNVNHLKQLDSLLASSDNGDVTLENIMAKFVRVSSQNGDLAVKHVNLDSVSAKNQNGDISFKSSKILNRGGISNENGDIDLEKTEIPDFYAVTIFGDKEIKRRQVGKEISRETAKLRVLNRNGDIEID</sequence>
<dbReference type="Gene3D" id="2.160.20.120">
    <property type="match status" value="1"/>
</dbReference>
<reference evidence="2 3" key="1">
    <citation type="journal article" date="2022" name="Microbiol. Res.">
        <title>Comparative genome analysis, predicted lifestyle and antimicrobial strategies of Lactococcus carnosus and Lactococcus paracarnosus isolated from meat.</title>
        <authorList>
            <person name="Werum V."/>
            <person name="Ehrmann M."/>
            <person name="Vogel R."/>
            <person name="Hilgarth M."/>
        </authorList>
    </citation>
    <scope>NUCLEOTIDE SEQUENCE [LARGE SCALE GENOMIC DNA]</scope>
    <source>
        <strain evidence="2 3">TMW21897</strain>
    </source>
</reference>
<dbReference type="RefSeq" id="WP_243913863.1">
    <property type="nucleotide sequence ID" value="NZ_JAAECY010000019.1"/>
</dbReference>
<feature type="domain" description="DUF4097" evidence="1">
    <location>
        <begin position="63"/>
        <end position="264"/>
    </location>
</feature>
<comment type="caution">
    <text evidence="2">The sequence shown here is derived from an EMBL/GenBank/DDBJ whole genome shotgun (WGS) entry which is preliminary data.</text>
</comment>
<accession>A0ABT0AK67</accession>